<dbReference type="CDD" id="cd06911">
    <property type="entry name" value="VirB9_CagX_TrbG"/>
    <property type="match status" value="1"/>
</dbReference>
<dbReference type="HOGENOM" id="CLU_058585_1_0_5"/>
<protein>
    <submittedName>
        <fullName evidence="4">P-type conjugative transfer protein TrbG</fullName>
    </submittedName>
</protein>
<feature type="region of interest" description="Disordered" evidence="3">
    <location>
        <begin position="58"/>
        <end position="97"/>
    </location>
</feature>
<gene>
    <name evidence="4" type="ordered locus">Caul_5215</name>
</gene>
<evidence type="ECO:0000256" key="2">
    <source>
        <dbReference type="ARBA" id="ARBA00022729"/>
    </source>
</evidence>
<dbReference type="Gene3D" id="2.60.40.2500">
    <property type="match status" value="1"/>
</dbReference>
<dbReference type="InterPro" id="IPR010258">
    <property type="entry name" value="Conjugal_tfr_TrbG/VirB9/CagX"/>
</dbReference>
<comment type="similarity">
    <text evidence="1">Belongs to the TrbG/VirB9 family.</text>
</comment>
<dbReference type="NCBIfam" id="TIGR02775">
    <property type="entry name" value="TrbG_Ti"/>
    <property type="match status" value="1"/>
</dbReference>
<dbReference type="EMBL" id="CP000928">
    <property type="protein sequence ID" value="ABZ74335.1"/>
    <property type="molecule type" value="Genomic_DNA"/>
</dbReference>
<feature type="compositionally biased region" description="Low complexity" evidence="3">
    <location>
        <begin position="58"/>
        <end position="78"/>
    </location>
</feature>
<keyword evidence="2" id="KW-0732">Signal</keyword>
<evidence type="ECO:0000256" key="1">
    <source>
        <dbReference type="ARBA" id="ARBA00006135"/>
    </source>
</evidence>
<reference evidence="4" key="1">
    <citation type="submission" date="2008-01" db="EMBL/GenBank/DDBJ databases">
        <title>Complete sequence of plasmid1 pCAUL01 of Caulobacter sp. K31.</title>
        <authorList>
            <consortium name="US DOE Joint Genome Institute"/>
            <person name="Copeland A."/>
            <person name="Lucas S."/>
            <person name="Lapidus A."/>
            <person name="Barry K."/>
            <person name="Glavina del Rio T."/>
            <person name="Dalin E."/>
            <person name="Tice H."/>
            <person name="Pitluck S."/>
            <person name="Bruce D."/>
            <person name="Goodwin L."/>
            <person name="Thompson L.S."/>
            <person name="Brettin T."/>
            <person name="Detter J.C."/>
            <person name="Han C."/>
            <person name="Schmutz J."/>
            <person name="Larimer F."/>
            <person name="Land M."/>
            <person name="Hauser L."/>
            <person name="Kyrpides N."/>
            <person name="Kim E."/>
            <person name="Stephens C."/>
            <person name="Richardson P."/>
        </authorList>
    </citation>
    <scope>NUCLEOTIDE SEQUENCE [LARGE SCALE GENOMIC DNA]</scope>
    <source>
        <strain evidence="4">K31</strain>
        <plasmid evidence="4">pCAUL01</plasmid>
    </source>
</reference>
<name>B0T9G0_CAUSK</name>
<dbReference type="Pfam" id="PF03524">
    <property type="entry name" value="CagX"/>
    <property type="match status" value="1"/>
</dbReference>
<evidence type="ECO:0000256" key="3">
    <source>
        <dbReference type="SAM" id="MobiDB-lite"/>
    </source>
</evidence>
<geneLocation type="plasmid" evidence="4">
    <name>pCAUL01</name>
</geneLocation>
<evidence type="ECO:0000313" key="4">
    <source>
        <dbReference type="EMBL" id="ABZ74335.1"/>
    </source>
</evidence>
<dbReference type="InterPro" id="IPR033645">
    <property type="entry name" value="VirB9/CagX/TrbG_C"/>
</dbReference>
<sequence>MSTSRITLRSTAIALLVLAAGAGALGPSVRALAQGPSQREVQGPAAAPPALSVRPAAQIAPAKAAATTTRPASANTPSTPRPRARVTRTHRARAAASGPLATIARANAEARDWPRSAAYVNSALYYDFEPGRLYTIHTSPRFLTTITLKPGEKLIAKAAGDTVRWVLGETQSGAGEAAQVVIFVKPIRPDLRTNIILTTDQRTYLIDAVSNASPTYTSVLSWNYPQDLAREAAQQRQRDQALAATRTAVSVADAIPIDQLNFRYRVEPRKGRAPRWTPIRVFDDGAKTYIEFPADLATSEAPPLFLLGANDQAELVNYRQRGLYYVVDRLIDRAELRLGDKHQAVVRIARAGAAR</sequence>
<organism evidence="4">
    <name type="scientific">Caulobacter sp. (strain K31)</name>
    <dbReference type="NCBI Taxonomy" id="366602"/>
    <lineage>
        <taxon>Bacteria</taxon>
        <taxon>Pseudomonadati</taxon>
        <taxon>Pseudomonadota</taxon>
        <taxon>Alphaproteobacteria</taxon>
        <taxon>Caulobacterales</taxon>
        <taxon>Caulobacteraceae</taxon>
        <taxon>Caulobacter</taxon>
    </lineage>
</organism>
<accession>B0T9G0</accession>
<dbReference type="OrthoDB" id="9815808at2"/>
<feature type="compositionally biased region" description="Basic residues" evidence="3">
    <location>
        <begin position="82"/>
        <end position="93"/>
    </location>
</feature>
<dbReference type="KEGG" id="cak:Caul_5215"/>
<proteinExistence type="inferred from homology"/>
<dbReference type="AlphaFoldDB" id="B0T9G0"/>
<keyword evidence="4" id="KW-0614">Plasmid</keyword>
<dbReference type="InterPro" id="IPR038161">
    <property type="entry name" value="VirB9/CagX/TrbG_C_sf"/>
</dbReference>
<dbReference type="InterPro" id="IPR014142">
    <property type="entry name" value="TrbG_Ti"/>
</dbReference>